<feature type="chain" id="PRO_5009916377" evidence="1">
    <location>
        <begin position="21"/>
        <end position="266"/>
    </location>
</feature>
<dbReference type="Proteomes" id="UP000184335">
    <property type="component" value="Unassembled WGS sequence"/>
</dbReference>
<dbReference type="Gene3D" id="2.40.160.20">
    <property type="match status" value="1"/>
</dbReference>
<name>A0A1M6CGN7_9FLAO</name>
<proteinExistence type="predicted"/>
<evidence type="ECO:0000256" key="1">
    <source>
        <dbReference type="SAM" id="SignalP"/>
    </source>
</evidence>
<dbReference type="Pfam" id="PF13568">
    <property type="entry name" value="OMP_b-brl_2"/>
    <property type="match status" value="1"/>
</dbReference>
<sequence length="266" mass="30020">MLKKFIFAAALALSSQPLFAQLDMFPSRERLDHLEGFDDKRFGWGFFLAGNTFNYHMKLDPRYGMKGKKQNAVLSKGSAGFGAGIMGRVRLTDHFDLRLEPGLHFVERTLAFNTQDNFSYPEVAATGIPYLGDVERTVKSTYLDIPLLVEYHGDRWFNSRPYAAAGFSYLMNMQSNENSSDDNMQDVFRTTTHNYGPAAELGLQFYFSKFKLTTGVRGTFFLNNELIKDNPADPTTSPPTPATPPYWAGAIKEAKSHAFMLVLKFE</sequence>
<dbReference type="EMBL" id="FQYI01000002">
    <property type="protein sequence ID" value="SHI60177.1"/>
    <property type="molecule type" value="Genomic_DNA"/>
</dbReference>
<feature type="domain" description="Outer membrane protein beta-barrel" evidence="2">
    <location>
        <begin position="19"/>
        <end position="225"/>
    </location>
</feature>
<dbReference type="OrthoDB" id="1467485at2"/>
<evidence type="ECO:0000313" key="3">
    <source>
        <dbReference type="EMBL" id="SHI60177.1"/>
    </source>
</evidence>
<dbReference type="STRING" id="1118202.SAMN05443429_102341"/>
<dbReference type="InterPro" id="IPR025665">
    <property type="entry name" value="Beta-barrel_OMP_2"/>
</dbReference>
<protein>
    <submittedName>
        <fullName evidence="3">Probable protein-translocating porin PorT</fullName>
    </submittedName>
</protein>
<keyword evidence="1" id="KW-0732">Signal</keyword>
<evidence type="ECO:0000259" key="2">
    <source>
        <dbReference type="Pfam" id="PF13568"/>
    </source>
</evidence>
<feature type="signal peptide" evidence="1">
    <location>
        <begin position="1"/>
        <end position="20"/>
    </location>
</feature>
<keyword evidence="4" id="KW-1185">Reference proteome</keyword>
<gene>
    <name evidence="3" type="ORF">SAMN05443429_102341</name>
</gene>
<accession>A0A1M6CGN7</accession>
<organism evidence="3 4">
    <name type="scientific">Cruoricaptor ignavus</name>
    <dbReference type="NCBI Taxonomy" id="1118202"/>
    <lineage>
        <taxon>Bacteria</taxon>
        <taxon>Pseudomonadati</taxon>
        <taxon>Bacteroidota</taxon>
        <taxon>Flavobacteriia</taxon>
        <taxon>Flavobacteriales</taxon>
        <taxon>Weeksellaceae</taxon>
        <taxon>Cruoricaptor</taxon>
    </lineage>
</organism>
<evidence type="ECO:0000313" key="4">
    <source>
        <dbReference type="Proteomes" id="UP000184335"/>
    </source>
</evidence>
<reference evidence="3 4" key="1">
    <citation type="submission" date="2016-11" db="EMBL/GenBank/DDBJ databases">
        <authorList>
            <person name="Jaros S."/>
            <person name="Januszkiewicz K."/>
            <person name="Wedrychowicz H."/>
        </authorList>
    </citation>
    <scope>NUCLEOTIDE SEQUENCE [LARGE SCALE GENOMIC DNA]</scope>
    <source>
        <strain evidence="3 4">DSM 25479</strain>
    </source>
</reference>
<dbReference type="AlphaFoldDB" id="A0A1M6CGN7"/>
<dbReference type="RefSeq" id="WP_143154024.1">
    <property type="nucleotide sequence ID" value="NZ_FQYI01000002.1"/>
</dbReference>